<dbReference type="AlphaFoldDB" id="A0A2I4APD6"/>
<accession>A0A2I4APD6</accession>
<sequence>MHSDLSPHLHTDECNELIGLLKQCHNEHSFLKFFGKCNDADRAMRRCLKKERIERQERNRQHALEMRQRLKEGLKKELEN</sequence>
<dbReference type="OrthoDB" id="532630at2759"/>
<comment type="subcellular location">
    <subcellularLocation>
        <location evidence="1 5">Mitochondrion</location>
    </subcellularLocation>
</comment>
<dbReference type="InterPro" id="IPR013892">
    <property type="entry name" value="Cyt_c_biogenesis_Cmc1-like"/>
</dbReference>
<dbReference type="PANTHER" id="PTHR22977:SF1">
    <property type="entry name" value="COX ASSEMBLY MITOCHONDRIAL PROTEIN 2 HOMOLOG"/>
    <property type="match status" value="1"/>
</dbReference>
<evidence type="ECO:0000313" key="8">
    <source>
        <dbReference type="RefSeq" id="XP_013857359.1"/>
    </source>
</evidence>
<dbReference type="CTD" id="56942"/>
<evidence type="ECO:0000313" key="6">
    <source>
        <dbReference type="Proteomes" id="UP000192220"/>
    </source>
</evidence>
<dbReference type="Proteomes" id="UP000192220">
    <property type="component" value="Unplaced"/>
</dbReference>
<reference evidence="7 8" key="1">
    <citation type="submission" date="2025-04" db="UniProtKB">
        <authorList>
            <consortium name="RefSeq"/>
        </authorList>
    </citation>
    <scope>IDENTIFICATION</scope>
    <source>
        <strain evidence="7 8">Quisiro</strain>
        <tissue evidence="7 8">Liver</tissue>
    </source>
</reference>
<dbReference type="PANTHER" id="PTHR22977">
    <property type="entry name" value="COX ASSEMBLY MITOCHONDRIAL PROTEIN"/>
    <property type="match status" value="1"/>
</dbReference>
<evidence type="ECO:0000256" key="5">
    <source>
        <dbReference type="RuleBase" id="RU364104"/>
    </source>
</evidence>
<gene>
    <name evidence="7 8" type="primary">cmc2</name>
</gene>
<dbReference type="GO" id="GO:0005739">
    <property type="term" value="C:mitochondrion"/>
    <property type="evidence" value="ECO:0007669"/>
    <property type="project" value="UniProtKB-SubCell"/>
</dbReference>
<evidence type="ECO:0000256" key="1">
    <source>
        <dbReference type="ARBA" id="ARBA00004173"/>
    </source>
</evidence>
<comment type="similarity">
    <text evidence="2 5">Belongs to the CMC family.</text>
</comment>
<dbReference type="STRING" id="52670.A0A2I4APD6"/>
<evidence type="ECO:0000256" key="2">
    <source>
        <dbReference type="ARBA" id="ARBA00007347"/>
    </source>
</evidence>
<name>A0A2I4APD6_AUSLI</name>
<dbReference type="PROSITE" id="PS51808">
    <property type="entry name" value="CHCH"/>
    <property type="match status" value="1"/>
</dbReference>
<evidence type="ECO:0000256" key="4">
    <source>
        <dbReference type="ARBA" id="ARBA00023157"/>
    </source>
</evidence>
<dbReference type="GeneID" id="106513191"/>
<proteinExistence type="inferred from homology"/>
<evidence type="ECO:0000313" key="7">
    <source>
        <dbReference type="RefSeq" id="XP_013857358.1"/>
    </source>
</evidence>
<dbReference type="RefSeq" id="XP_013857359.1">
    <property type="nucleotide sequence ID" value="XM_014001905.1"/>
</dbReference>
<keyword evidence="4" id="KW-1015">Disulfide bond</keyword>
<protein>
    <recommendedName>
        <fullName evidence="5">COX assembly mitochondrial protein</fullName>
    </recommendedName>
</protein>
<dbReference type="KEGG" id="alim:106513191"/>
<evidence type="ECO:0000256" key="3">
    <source>
        <dbReference type="ARBA" id="ARBA00023128"/>
    </source>
</evidence>
<keyword evidence="3 5" id="KW-0496">Mitochondrion</keyword>
<dbReference type="RefSeq" id="XP_013857358.1">
    <property type="nucleotide sequence ID" value="XM_014001904.1"/>
</dbReference>
<dbReference type="Pfam" id="PF08583">
    <property type="entry name" value="Cmc1"/>
    <property type="match status" value="1"/>
</dbReference>
<keyword evidence="6" id="KW-1185">Reference proteome</keyword>
<organism evidence="6 8">
    <name type="scientific">Austrofundulus limnaeus</name>
    <name type="common">Annual killifish</name>
    <dbReference type="NCBI Taxonomy" id="52670"/>
    <lineage>
        <taxon>Eukaryota</taxon>
        <taxon>Metazoa</taxon>
        <taxon>Chordata</taxon>
        <taxon>Craniata</taxon>
        <taxon>Vertebrata</taxon>
        <taxon>Euteleostomi</taxon>
        <taxon>Actinopterygii</taxon>
        <taxon>Neopterygii</taxon>
        <taxon>Teleostei</taxon>
        <taxon>Neoteleostei</taxon>
        <taxon>Acanthomorphata</taxon>
        <taxon>Ovalentaria</taxon>
        <taxon>Atherinomorphae</taxon>
        <taxon>Cyprinodontiformes</taxon>
        <taxon>Rivulidae</taxon>
        <taxon>Austrofundulus</taxon>
    </lineage>
</organism>